<evidence type="ECO:0000259" key="17">
    <source>
        <dbReference type="PROSITE" id="PS50089"/>
    </source>
</evidence>
<evidence type="ECO:0000256" key="4">
    <source>
        <dbReference type="ARBA" id="ARBA00012483"/>
    </source>
</evidence>
<evidence type="ECO:0000256" key="9">
    <source>
        <dbReference type="ARBA" id="ARBA00022771"/>
    </source>
</evidence>
<dbReference type="EMBL" id="PUHQ01000104">
    <property type="protein sequence ID" value="KAG0656085.1"/>
    <property type="molecule type" value="Genomic_DNA"/>
</dbReference>
<keyword evidence="8" id="KW-0732">Signal</keyword>
<gene>
    <name evidence="18" type="ORF">C6P46_000453</name>
</gene>
<evidence type="ECO:0000256" key="3">
    <source>
        <dbReference type="ARBA" id="ARBA00004906"/>
    </source>
</evidence>
<dbReference type="EC" id="2.3.2.27" evidence="4"/>
<protein>
    <recommendedName>
        <fullName evidence="4">RING-type E3 ubiquitin transferase</fullName>
        <ecNumber evidence="4">2.3.2.27</ecNumber>
    </recommendedName>
</protein>
<evidence type="ECO:0000256" key="14">
    <source>
        <dbReference type="PROSITE-ProRule" id="PRU00175"/>
    </source>
</evidence>
<dbReference type="InterPro" id="IPR021319">
    <property type="entry name" value="DUF2921"/>
</dbReference>
<dbReference type="GO" id="GO:0043161">
    <property type="term" value="P:proteasome-mediated ubiquitin-dependent protein catabolic process"/>
    <property type="evidence" value="ECO:0007669"/>
    <property type="project" value="TreeGrafter"/>
</dbReference>
<reference evidence="18 19" key="1">
    <citation type="submission" date="2020-11" db="EMBL/GenBank/DDBJ databases">
        <title>Kefir isolates.</title>
        <authorList>
            <person name="Marcisauskas S."/>
            <person name="Kim Y."/>
            <person name="Blasche S."/>
        </authorList>
    </citation>
    <scope>NUCLEOTIDE SEQUENCE [LARGE SCALE GENOMIC DNA]</scope>
    <source>
        <strain evidence="18 19">KR</strain>
    </source>
</reference>
<feature type="region of interest" description="Disordered" evidence="15">
    <location>
        <begin position="396"/>
        <end position="422"/>
    </location>
</feature>
<comment type="caution">
    <text evidence="18">The sequence shown here is derived from an EMBL/GenBank/DDBJ whole genome shotgun (WGS) entry which is preliminary data.</text>
</comment>
<evidence type="ECO:0000313" key="19">
    <source>
        <dbReference type="Proteomes" id="UP000777482"/>
    </source>
</evidence>
<feature type="region of interest" description="Disordered" evidence="15">
    <location>
        <begin position="602"/>
        <end position="624"/>
    </location>
</feature>
<comment type="subcellular location">
    <subcellularLocation>
        <location evidence="2">Endomembrane system</location>
        <topology evidence="2">Multi-pass membrane protein</topology>
    </subcellularLocation>
</comment>
<dbReference type="OrthoDB" id="9984778at2759"/>
<dbReference type="PANTHER" id="PTHR22763">
    <property type="entry name" value="RING ZINC FINGER PROTEIN"/>
    <property type="match status" value="1"/>
</dbReference>
<evidence type="ECO:0000256" key="16">
    <source>
        <dbReference type="SAM" id="Phobius"/>
    </source>
</evidence>
<evidence type="ECO:0000256" key="13">
    <source>
        <dbReference type="ARBA" id="ARBA00023136"/>
    </source>
</evidence>
<evidence type="ECO:0000256" key="8">
    <source>
        <dbReference type="ARBA" id="ARBA00022729"/>
    </source>
</evidence>
<dbReference type="Gene3D" id="3.30.40.10">
    <property type="entry name" value="Zinc/RING finger domain, C3HC4 (zinc finger)"/>
    <property type="match status" value="1"/>
</dbReference>
<dbReference type="Proteomes" id="UP000777482">
    <property type="component" value="Unassembled WGS sequence"/>
</dbReference>
<feature type="transmembrane region" description="Helical" evidence="16">
    <location>
        <begin position="570"/>
        <end position="592"/>
    </location>
</feature>
<keyword evidence="13 16" id="KW-0472">Membrane</keyword>
<feature type="transmembrane region" description="Helical" evidence="16">
    <location>
        <begin position="499"/>
        <end position="520"/>
    </location>
</feature>
<feature type="transmembrane region" description="Helical" evidence="16">
    <location>
        <begin position="659"/>
        <end position="675"/>
    </location>
</feature>
<feature type="compositionally biased region" description="Polar residues" evidence="15">
    <location>
        <begin position="1"/>
        <end position="13"/>
    </location>
</feature>
<evidence type="ECO:0000256" key="1">
    <source>
        <dbReference type="ARBA" id="ARBA00000900"/>
    </source>
</evidence>
<dbReference type="InterPro" id="IPR050731">
    <property type="entry name" value="HRD1_E3_ubiq-ligases"/>
</dbReference>
<evidence type="ECO:0000256" key="2">
    <source>
        <dbReference type="ARBA" id="ARBA00004127"/>
    </source>
</evidence>
<feature type="domain" description="RING-type" evidence="17">
    <location>
        <begin position="843"/>
        <end position="899"/>
    </location>
</feature>
<dbReference type="GO" id="GO:0061630">
    <property type="term" value="F:ubiquitin protein ligase activity"/>
    <property type="evidence" value="ECO:0007669"/>
    <property type="project" value="UniProtKB-EC"/>
</dbReference>
<organism evidence="18 19">
    <name type="scientific">Rhodotorula mucilaginosa</name>
    <name type="common">Yeast</name>
    <name type="synonym">Rhodotorula rubra</name>
    <dbReference type="NCBI Taxonomy" id="5537"/>
    <lineage>
        <taxon>Eukaryota</taxon>
        <taxon>Fungi</taxon>
        <taxon>Dikarya</taxon>
        <taxon>Basidiomycota</taxon>
        <taxon>Pucciniomycotina</taxon>
        <taxon>Microbotryomycetes</taxon>
        <taxon>Sporidiobolales</taxon>
        <taxon>Sporidiobolaceae</taxon>
        <taxon>Rhodotorula</taxon>
    </lineage>
</organism>
<evidence type="ECO:0000256" key="10">
    <source>
        <dbReference type="ARBA" id="ARBA00022786"/>
    </source>
</evidence>
<dbReference type="PROSITE" id="PS50089">
    <property type="entry name" value="ZF_RING_2"/>
    <property type="match status" value="1"/>
</dbReference>
<sequence length="907" mass="98407">MNQNQAQTGTLIRSASSSSSSSAAYDSHQSQLLLREARRQGIARWLGLDNSTNPYLESKYYPQVANGTSPPTATSNETDAAPRAYKVMPFVPDTDPELAPVHALVTDLFAARAEPHHLYLQNLTGFAKGHWEPLPFTYADLGLNETWTEETRPVPPPAAAPASAPEEEEGGDGVEVAQALAEQPVLLIRRQSDTANETTSAPTTAPGSNVVVYNRTLQRGTFPWLDNSSPMSSASKRTETHHATFNLRSLQTSATGPVLRHSSGEDEDGHVLRVKDRSSINGWQEWEKLGPVVYVGGKLTLHAPSRLSPGSGEDEVTELDVEAVHFLDSGRIFGYATPEFAHARIVETISLPLKSSTSAGDPSSFASPNLTAVAIGHAMLREYDYRLERDVKRLADADEVEPPPAPPPSPGGGGEPSTGDEEEVEIVPRCIFTLYGALSPLPDSYTPSLYAEWYSNLFHPTGADIVDPPSSTLSAILASPNCGLVLSVPNAKLHPTQQLWNAATVSGAWLVAVEAVILLLQVRQLERVQDRPGTIANVSHYGIIGMLFVDAYTFVTLLTLGVVFDSRASLSLLAAAFMSLLSSLLFGTRYIAMIREATPDRAVPNAPTPAPATPSAAAGGSSEGVTLENSAMEGGAMATMPEWLRRRANGWTLRRTRKVLAVTLVGGFALYLINWHGWTAFILWVIYSNWIPQIFLNVWRGTARQSLADEYVVGMTLARIGPPLYFWAYEGNCLLVPTTPKIWYLAAYYFSQATILVLQSRLASPQHQRSRLLMRLSTVGAGGARFFLPQKVAKWLDLPTLSSWDYHPRSLPPALLADLQNTRDLESHGKEGGGGGEAAEPDCPICLTGVHVFPTKEEQAAGEQDQVRMAFAVTPCAHLVHTECLEQWVMVRSICPVCRASLPPLGG</sequence>
<dbReference type="SMART" id="SM00184">
    <property type="entry name" value="RING"/>
    <property type="match status" value="1"/>
</dbReference>
<keyword evidence="6 16" id="KW-0812">Transmembrane</keyword>
<keyword evidence="9 14" id="KW-0863">Zinc-finger</keyword>
<comment type="catalytic activity">
    <reaction evidence="1">
        <text>S-ubiquitinyl-[E2 ubiquitin-conjugating enzyme]-L-cysteine + [acceptor protein]-L-lysine = [E2 ubiquitin-conjugating enzyme]-L-cysteine + N(6)-ubiquitinyl-[acceptor protein]-L-lysine.</text>
        <dbReference type="EC" id="2.3.2.27"/>
    </reaction>
</comment>
<dbReference type="Pfam" id="PF11145">
    <property type="entry name" value="DUF2921"/>
    <property type="match status" value="2"/>
</dbReference>
<keyword evidence="12 16" id="KW-1133">Transmembrane helix</keyword>
<evidence type="ECO:0000256" key="11">
    <source>
        <dbReference type="ARBA" id="ARBA00022833"/>
    </source>
</evidence>
<keyword evidence="10" id="KW-0833">Ubl conjugation pathway</keyword>
<feature type="region of interest" description="Disordered" evidence="15">
    <location>
        <begin position="148"/>
        <end position="174"/>
    </location>
</feature>
<keyword evidence="7" id="KW-0479">Metal-binding</keyword>
<dbReference type="InterPro" id="IPR001841">
    <property type="entry name" value="Znf_RING"/>
</dbReference>
<keyword evidence="19" id="KW-1185">Reference proteome</keyword>
<comment type="pathway">
    <text evidence="3">Protein modification; protein ubiquitination.</text>
</comment>
<proteinExistence type="predicted"/>
<dbReference type="GO" id="GO:0008270">
    <property type="term" value="F:zinc ion binding"/>
    <property type="evidence" value="ECO:0007669"/>
    <property type="project" value="UniProtKB-KW"/>
</dbReference>
<feature type="compositionally biased region" description="Low complexity" evidence="15">
    <location>
        <begin position="14"/>
        <end position="23"/>
    </location>
</feature>
<evidence type="ECO:0000256" key="7">
    <source>
        <dbReference type="ARBA" id="ARBA00022723"/>
    </source>
</evidence>
<dbReference type="AlphaFoldDB" id="A0A9P6VWY3"/>
<evidence type="ECO:0000256" key="12">
    <source>
        <dbReference type="ARBA" id="ARBA00022989"/>
    </source>
</evidence>
<dbReference type="SUPFAM" id="SSF57850">
    <property type="entry name" value="RING/U-box"/>
    <property type="match status" value="1"/>
</dbReference>
<dbReference type="GO" id="GO:0012505">
    <property type="term" value="C:endomembrane system"/>
    <property type="evidence" value="ECO:0007669"/>
    <property type="project" value="UniProtKB-SubCell"/>
</dbReference>
<dbReference type="InterPro" id="IPR013083">
    <property type="entry name" value="Znf_RING/FYVE/PHD"/>
</dbReference>
<evidence type="ECO:0000256" key="6">
    <source>
        <dbReference type="ARBA" id="ARBA00022692"/>
    </source>
</evidence>
<feature type="region of interest" description="Disordered" evidence="15">
    <location>
        <begin position="1"/>
        <end position="23"/>
    </location>
</feature>
<evidence type="ECO:0000313" key="18">
    <source>
        <dbReference type="EMBL" id="KAG0656085.1"/>
    </source>
</evidence>
<keyword evidence="11" id="KW-0862">Zinc</keyword>
<evidence type="ECO:0000256" key="15">
    <source>
        <dbReference type="SAM" id="MobiDB-lite"/>
    </source>
</evidence>
<evidence type="ECO:0000256" key="5">
    <source>
        <dbReference type="ARBA" id="ARBA00022679"/>
    </source>
</evidence>
<keyword evidence="5" id="KW-0808">Transferase</keyword>
<feature type="transmembrane region" description="Helical" evidence="16">
    <location>
        <begin position="541"/>
        <end position="564"/>
    </location>
</feature>
<accession>A0A9P6VWY3</accession>
<name>A0A9P6VWY3_RHOMI</name>